<dbReference type="InParanoid" id="T0R553"/>
<dbReference type="GO" id="GO:0008757">
    <property type="term" value="F:S-adenosylmethionine-dependent methyltransferase activity"/>
    <property type="evidence" value="ECO:0007669"/>
    <property type="project" value="InterPro"/>
</dbReference>
<dbReference type="SUPFAM" id="SSF53335">
    <property type="entry name" value="S-adenosyl-L-methionine-dependent methyltransferases"/>
    <property type="match status" value="1"/>
</dbReference>
<dbReference type="STRING" id="1156394.T0R553"/>
<dbReference type="PANTHER" id="PTHR42912:SF80">
    <property type="entry name" value="METHYLTRANSFERASE DOMAIN-CONTAINING PROTEIN"/>
    <property type="match status" value="1"/>
</dbReference>
<organism evidence="2 3">
    <name type="scientific">Saprolegnia diclina (strain VS20)</name>
    <dbReference type="NCBI Taxonomy" id="1156394"/>
    <lineage>
        <taxon>Eukaryota</taxon>
        <taxon>Sar</taxon>
        <taxon>Stramenopiles</taxon>
        <taxon>Oomycota</taxon>
        <taxon>Saprolegniomycetes</taxon>
        <taxon>Saprolegniales</taxon>
        <taxon>Saprolegniaceae</taxon>
        <taxon>Saprolegnia</taxon>
    </lineage>
</organism>
<dbReference type="CDD" id="cd02440">
    <property type="entry name" value="AdoMet_MTases"/>
    <property type="match status" value="1"/>
</dbReference>
<dbReference type="RefSeq" id="XP_008604650.1">
    <property type="nucleotide sequence ID" value="XM_008606428.1"/>
</dbReference>
<gene>
    <name evidence="2" type="ORF">SDRG_00922</name>
</gene>
<dbReference type="InterPro" id="IPR050508">
    <property type="entry name" value="Methyltransf_Superfamily"/>
</dbReference>
<dbReference type="PANTHER" id="PTHR42912">
    <property type="entry name" value="METHYLTRANSFERASE"/>
    <property type="match status" value="1"/>
</dbReference>
<dbReference type="OrthoDB" id="8300214at2759"/>
<reference evidence="2 3" key="1">
    <citation type="submission" date="2012-04" db="EMBL/GenBank/DDBJ databases">
        <title>The Genome Sequence of Saprolegnia declina VS20.</title>
        <authorList>
            <consortium name="The Broad Institute Genome Sequencing Platform"/>
            <person name="Russ C."/>
            <person name="Nusbaum C."/>
            <person name="Tyler B."/>
            <person name="van West P."/>
            <person name="Dieguez-Uribeondo J."/>
            <person name="de Bruijn I."/>
            <person name="Tripathy S."/>
            <person name="Jiang R."/>
            <person name="Young S.K."/>
            <person name="Zeng Q."/>
            <person name="Gargeya S."/>
            <person name="Fitzgerald M."/>
            <person name="Haas B."/>
            <person name="Abouelleil A."/>
            <person name="Alvarado L."/>
            <person name="Arachchi H.M."/>
            <person name="Berlin A."/>
            <person name="Chapman S.B."/>
            <person name="Goldberg J."/>
            <person name="Griggs A."/>
            <person name="Gujja S."/>
            <person name="Hansen M."/>
            <person name="Howarth C."/>
            <person name="Imamovic A."/>
            <person name="Larimer J."/>
            <person name="McCowen C."/>
            <person name="Montmayeur A."/>
            <person name="Murphy C."/>
            <person name="Neiman D."/>
            <person name="Pearson M."/>
            <person name="Priest M."/>
            <person name="Roberts A."/>
            <person name="Saif S."/>
            <person name="Shea T."/>
            <person name="Sisk P."/>
            <person name="Sykes S."/>
            <person name="Wortman J."/>
            <person name="Nusbaum C."/>
            <person name="Birren B."/>
        </authorList>
    </citation>
    <scope>NUCLEOTIDE SEQUENCE [LARGE SCALE GENOMIC DNA]</scope>
    <source>
        <strain evidence="2 3">VS20</strain>
    </source>
</reference>
<dbReference type="EMBL" id="JH767133">
    <property type="protein sequence ID" value="EQC42081.1"/>
    <property type="molecule type" value="Genomic_DNA"/>
</dbReference>
<dbReference type="AlphaFoldDB" id="T0R553"/>
<dbReference type="Proteomes" id="UP000030762">
    <property type="component" value="Unassembled WGS sequence"/>
</dbReference>
<feature type="domain" description="Methyltransferase type 11" evidence="1">
    <location>
        <begin position="57"/>
        <end position="157"/>
    </location>
</feature>
<sequence>MTSQPPPIPLDDAVRQVQTFWNNFSETYTATANKRMTIQGSSSLHAHLELDDATSVLEIGAGAGIGTMDMLSRLSTERETRVLSTDLSPEMLQRLEARIAPFHGKAKVDVALANAQELQGLADASFDRYIASLVLQLTPDPDAMLREAYRVLMPKGLAGFVIWGNPEHSGLFTIPSMMEKELDIGNRGAQHGNFALGLKLDELKAKMRKLGFSSVVSWPFLCISEKWSGERNAEYHNQMYPLSPDQFPDDAARLAAQCQRFETMTRLSNEWLATKGMPIGLEVYLIIARK</sequence>
<evidence type="ECO:0000313" key="2">
    <source>
        <dbReference type="EMBL" id="EQC42081.1"/>
    </source>
</evidence>
<name>T0R553_SAPDV</name>
<dbReference type="OMA" id="FRTAKGW"/>
<dbReference type="Pfam" id="PF08241">
    <property type="entry name" value="Methyltransf_11"/>
    <property type="match status" value="1"/>
</dbReference>
<evidence type="ECO:0000259" key="1">
    <source>
        <dbReference type="Pfam" id="PF08241"/>
    </source>
</evidence>
<evidence type="ECO:0000313" key="3">
    <source>
        <dbReference type="Proteomes" id="UP000030762"/>
    </source>
</evidence>
<dbReference type="GeneID" id="19941649"/>
<keyword evidence="3" id="KW-1185">Reference proteome</keyword>
<dbReference type="InterPro" id="IPR029063">
    <property type="entry name" value="SAM-dependent_MTases_sf"/>
</dbReference>
<proteinExistence type="predicted"/>
<dbReference type="InterPro" id="IPR013216">
    <property type="entry name" value="Methyltransf_11"/>
</dbReference>
<dbReference type="Gene3D" id="3.40.50.150">
    <property type="entry name" value="Vaccinia Virus protein VP39"/>
    <property type="match status" value="1"/>
</dbReference>
<dbReference type="VEuPathDB" id="FungiDB:SDRG_00922"/>
<dbReference type="eggNOG" id="ENOG502RYZI">
    <property type="taxonomic scope" value="Eukaryota"/>
</dbReference>
<protein>
    <recommendedName>
        <fullName evidence="1">Methyltransferase type 11 domain-containing protein</fullName>
    </recommendedName>
</protein>
<accession>T0R553</accession>